<evidence type="ECO:0000313" key="3">
    <source>
        <dbReference type="EMBL" id="GFS31359.1"/>
    </source>
</evidence>
<dbReference type="Proteomes" id="UP000585474">
    <property type="component" value="Unassembled WGS sequence"/>
</dbReference>
<evidence type="ECO:0000313" key="4">
    <source>
        <dbReference type="Proteomes" id="UP000585474"/>
    </source>
</evidence>
<proteinExistence type="predicted"/>
<organism evidence="3 4">
    <name type="scientific">Actinidia rufa</name>
    <dbReference type="NCBI Taxonomy" id="165716"/>
    <lineage>
        <taxon>Eukaryota</taxon>
        <taxon>Viridiplantae</taxon>
        <taxon>Streptophyta</taxon>
        <taxon>Embryophyta</taxon>
        <taxon>Tracheophyta</taxon>
        <taxon>Spermatophyta</taxon>
        <taxon>Magnoliopsida</taxon>
        <taxon>eudicotyledons</taxon>
        <taxon>Gunneridae</taxon>
        <taxon>Pentapetalae</taxon>
        <taxon>asterids</taxon>
        <taxon>Ericales</taxon>
        <taxon>Actinidiaceae</taxon>
        <taxon>Actinidia</taxon>
    </lineage>
</organism>
<feature type="region of interest" description="Disordered" evidence="2">
    <location>
        <begin position="234"/>
        <end position="253"/>
    </location>
</feature>
<dbReference type="PANTHER" id="PTHR31099">
    <property type="entry name" value="OS06G0165300 PROTEIN"/>
    <property type="match status" value="1"/>
</dbReference>
<comment type="caution">
    <text evidence="3">The sequence shown here is derived from an EMBL/GenBank/DDBJ whole genome shotgun (WGS) entry which is preliminary data.</text>
</comment>
<dbReference type="PANTHER" id="PTHR31099:SF28">
    <property type="entry name" value="F5J5.12"/>
    <property type="match status" value="1"/>
</dbReference>
<keyword evidence="4" id="KW-1185">Reference proteome</keyword>
<reference evidence="4" key="1">
    <citation type="submission" date="2019-07" db="EMBL/GenBank/DDBJ databases">
        <title>De Novo Assembly of kiwifruit Actinidia rufa.</title>
        <authorList>
            <person name="Sugita-Konishi S."/>
            <person name="Sato K."/>
            <person name="Mori E."/>
            <person name="Abe Y."/>
            <person name="Kisaki G."/>
            <person name="Hamano K."/>
            <person name="Suezawa K."/>
            <person name="Otani M."/>
            <person name="Fukuda T."/>
            <person name="Manabe T."/>
            <person name="Gomi K."/>
            <person name="Tabuchi M."/>
            <person name="Akimitsu K."/>
            <person name="Kataoka I."/>
        </authorList>
    </citation>
    <scope>NUCLEOTIDE SEQUENCE [LARGE SCALE GENOMIC DNA]</scope>
    <source>
        <strain evidence="4">cv. Fuchu</strain>
    </source>
</reference>
<evidence type="ECO:0000256" key="2">
    <source>
        <dbReference type="SAM" id="MobiDB-lite"/>
    </source>
</evidence>
<sequence>MPCGEHPAIIGIAMDLLQGRISGDKPGCRGCDAEDLSSMIWRGELEARCSRSGDLDSLPSWTSDHLGEGSSFMTGEVNQSPMSPVEGSPVLETDPLAAIHPSVEEKTNIMTLEELNSLRETYYFPFGVRGKASDEGETIISARPSEVAFYKVAFPAGLRFSIHPTIRLILQFYNICPAQLVPNAWRSIACSMAMWRAGYFKARYKKTLLGGYPNNVKGWKSKFFFVSGDEWERPEGSSREGAPRVPRTWGVPGEGHPGGEVLSSLGDAAMSRRISFKKLGKKLEKSKNGSSLRIPTPAKGVVIGEKRAGESLANLPSKKGKVNDGSKGKGLIVSPKARRSPSVVEKLLRGMIPPTDKEKMDKLTLDQTATKLFHVIGQALVLRSSLAIRSREAGEHASLQQRRAASMETEVARLQKLSADLEQQLVEVRVCEQQENDELAKTKSDQDSFVDKFERSGVQIVELREALDKAKESIVEEFKSSSEFVVAVKNSASKYFGGVNWQSSNLIVIKMPCRFAMNGRPILATFIMAIKTSYHFATNGRSILAMSAMGFLPPEGLDWRPQCLGWLGIPEVDPTEWVCHIPSKSDQGSVKRVQLVQSNFHLFERRAFQALDFLLVNIEEVGAFFYRFLQLIKLATNSRLRSPKESMVPGYSFQNHDLAAPFKVAENALHITSSEQPWSDIRLLVSTVIGAPVPALMASSLVSRYRIFCEDPFTLGRGWTRRLTSLSPFLTGTVILGNDLPSDESDEIARPREREEQLEAVDWPWPSRFGTWLVFAIGWTLLSRGLLALGLDLKRMPCGEQPAIRVIVMDLLQGGISGDKPGCRGCDVEDPSSMIWRGMDSLHSLALTILMETMDILSLTLVIVLDCVVEIEERRGGDSGGLVIKEER</sequence>
<keyword evidence="1" id="KW-0175">Coiled coil</keyword>
<dbReference type="AlphaFoldDB" id="A0A7J0DB06"/>
<gene>
    <name evidence="3" type="ORF">Acr_00g0016890</name>
</gene>
<dbReference type="EMBL" id="BJWL01000144">
    <property type="protein sequence ID" value="GFS31359.1"/>
    <property type="molecule type" value="Genomic_DNA"/>
</dbReference>
<feature type="region of interest" description="Disordered" evidence="2">
    <location>
        <begin position="315"/>
        <end position="336"/>
    </location>
</feature>
<name>A0A7J0DB06_9ERIC</name>
<accession>A0A7J0DB06</accession>
<protein>
    <submittedName>
        <fullName evidence="3">Uncharacterized protein</fullName>
    </submittedName>
</protein>
<feature type="coiled-coil region" evidence="1">
    <location>
        <begin position="404"/>
        <end position="434"/>
    </location>
</feature>
<evidence type="ECO:0000256" key="1">
    <source>
        <dbReference type="SAM" id="Coils"/>
    </source>
</evidence>